<keyword evidence="2" id="KW-1185">Reference proteome</keyword>
<evidence type="ECO:0008006" key="3">
    <source>
        <dbReference type="Google" id="ProtNLM"/>
    </source>
</evidence>
<proteinExistence type="predicted"/>
<dbReference type="Proteomes" id="UP000031535">
    <property type="component" value="Unassembled WGS sequence"/>
</dbReference>
<organism evidence="1 2">
    <name type="scientific">Pseudomonas batumici</name>
    <dbReference type="NCBI Taxonomy" id="226910"/>
    <lineage>
        <taxon>Bacteria</taxon>
        <taxon>Pseudomonadati</taxon>
        <taxon>Pseudomonadota</taxon>
        <taxon>Gammaproteobacteria</taxon>
        <taxon>Pseudomonadales</taxon>
        <taxon>Pseudomonadaceae</taxon>
        <taxon>Pseudomonas</taxon>
    </lineage>
</organism>
<accession>A0A0C2I0R4</accession>
<protein>
    <recommendedName>
        <fullName evidence="3">DUF2857 domain-containing protein</fullName>
    </recommendedName>
</protein>
<dbReference type="Pfam" id="PF11198">
    <property type="entry name" value="DUF2857"/>
    <property type="match status" value="1"/>
</dbReference>
<evidence type="ECO:0000313" key="1">
    <source>
        <dbReference type="EMBL" id="KIH80550.1"/>
    </source>
</evidence>
<comment type="caution">
    <text evidence="1">The sequence shown here is derived from an EMBL/GenBank/DDBJ whole genome shotgun (WGS) entry which is preliminary data.</text>
</comment>
<dbReference type="EMBL" id="JXDG01000111">
    <property type="protein sequence ID" value="KIH80550.1"/>
    <property type="molecule type" value="Genomic_DNA"/>
</dbReference>
<name>A0A0C2I0R4_9PSED</name>
<sequence length="126" mass="14376">MDGTIVHRLLAHARNMNEEEIIRRAISLGASGTMITELFGLPPKEIAVRRDILGIPSRKGRPPKIGPEQEAILWEHWVKLTKEQGTNLRDMRSVLEVAMLMTEREPTQNLAMVWSIIQDWIAQDLV</sequence>
<dbReference type="PATRIC" id="fig|226910.6.peg.5665"/>
<evidence type="ECO:0000313" key="2">
    <source>
        <dbReference type="Proteomes" id="UP000031535"/>
    </source>
</evidence>
<reference evidence="1 2" key="1">
    <citation type="submission" date="2015-01" db="EMBL/GenBank/DDBJ databases">
        <title>Complete genome of Pseudomonas batumici UCM B-321 producer of the batumin antibiotic with strong antistaphilococcal and potential anticancer activity.</title>
        <authorList>
            <person name="Klochko V.V."/>
            <person name="Zelena L.B."/>
            <person name="Elena K.A."/>
            <person name="Reva O.N."/>
        </authorList>
    </citation>
    <scope>NUCLEOTIDE SEQUENCE [LARGE SCALE GENOMIC DNA]</scope>
    <source>
        <strain evidence="1 2">UCM B-321</strain>
    </source>
</reference>
<gene>
    <name evidence="1" type="ORF">UCMB321_5679</name>
</gene>
<dbReference type="InterPro" id="IPR021364">
    <property type="entry name" value="DUF2857"/>
</dbReference>
<dbReference type="AlphaFoldDB" id="A0A0C2I0R4"/>
<dbReference type="STRING" id="226910.UCMB321_5679"/>